<comment type="caution">
    <text evidence="3">The sequence shown here is derived from an EMBL/GenBank/DDBJ whole genome shotgun (WGS) entry which is preliminary data.</text>
</comment>
<dbReference type="Gene3D" id="4.10.70.10">
    <property type="entry name" value="Disintegrin domain"/>
    <property type="match status" value="1"/>
</dbReference>
<comment type="caution">
    <text evidence="1">Lacks conserved residue(s) required for the propagation of feature annotation.</text>
</comment>
<organism evidence="3 4">
    <name type="scientific">Pristionchus entomophagus</name>
    <dbReference type="NCBI Taxonomy" id="358040"/>
    <lineage>
        <taxon>Eukaryota</taxon>
        <taxon>Metazoa</taxon>
        <taxon>Ecdysozoa</taxon>
        <taxon>Nematoda</taxon>
        <taxon>Chromadorea</taxon>
        <taxon>Rhabditida</taxon>
        <taxon>Rhabditina</taxon>
        <taxon>Diplogasteromorpha</taxon>
        <taxon>Diplogasteroidea</taxon>
        <taxon>Neodiplogasteridae</taxon>
        <taxon>Pristionchus</taxon>
    </lineage>
</organism>
<proteinExistence type="predicted"/>
<dbReference type="EMBL" id="BTSX01000001">
    <property type="protein sequence ID" value="GMS78914.1"/>
    <property type="molecule type" value="Genomic_DNA"/>
</dbReference>
<dbReference type="AlphaFoldDB" id="A0AAV5SC52"/>
<accession>A0AAV5SC52</accession>
<dbReference type="PROSITE" id="PS50214">
    <property type="entry name" value="DISINTEGRIN_2"/>
    <property type="match status" value="1"/>
</dbReference>
<dbReference type="InterPro" id="IPR036436">
    <property type="entry name" value="Disintegrin_dom_sf"/>
</dbReference>
<dbReference type="GO" id="GO:0007219">
    <property type="term" value="P:Notch signaling pathway"/>
    <property type="evidence" value="ECO:0007669"/>
    <property type="project" value="TreeGrafter"/>
</dbReference>
<sequence length="101" mass="10922">HAASFCGDGIQEEGEQCDCGFDEMDCQSTGDKCCHWVENLEPCTRKKGDACSPFEGACCNPDNCHLFQVSGEGWECAAETECSYRSTCNGLAAKCPEPIPK</sequence>
<dbReference type="InterPro" id="IPR001762">
    <property type="entry name" value="Disintegrin_dom"/>
</dbReference>
<dbReference type="GO" id="GO:0005886">
    <property type="term" value="C:plasma membrane"/>
    <property type="evidence" value="ECO:0007669"/>
    <property type="project" value="TreeGrafter"/>
</dbReference>
<evidence type="ECO:0000313" key="4">
    <source>
        <dbReference type="Proteomes" id="UP001432027"/>
    </source>
</evidence>
<dbReference type="InterPro" id="IPR051489">
    <property type="entry name" value="ADAM_Metalloproteinase"/>
</dbReference>
<dbReference type="Proteomes" id="UP001432027">
    <property type="component" value="Unassembled WGS sequence"/>
</dbReference>
<dbReference type="GO" id="GO:0004222">
    <property type="term" value="F:metalloendopeptidase activity"/>
    <property type="evidence" value="ECO:0007669"/>
    <property type="project" value="TreeGrafter"/>
</dbReference>
<evidence type="ECO:0000256" key="1">
    <source>
        <dbReference type="PROSITE-ProRule" id="PRU00068"/>
    </source>
</evidence>
<dbReference type="PANTHER" id="PTHR45702:SF2">
    <property type="entry name" value="KUZBANIAN, ISOFORM A"/>
    <property type="match status" value="1"/>
</dbReference>
<dbReference type="SUPFAM" id="SSF57552">
    <property type="entry name" value="Blood coagulation inhibitor (disintegrin)"/>
    <property type="match status" value="1"/>
</dbReference>
<protein>
    <recommendedName>
        <fullName evidence="2">Disintegrin domain-containing protein</fullName>
    </recommendedName>
</protein>
<feature type="domain" description="Disintegrin" evidence="2">
    <location>
        <begin position="3"/>
        <end position="101"/>
    </location>
</feature>
<reference evidence="3" key="1">
    <citation type="submission" date="2023-10" db="EMBL/GenBank/DDBJ databases">
        <title>Genome assembly of Pristionchus species.</title>
        <authorList>
            <person name="Yoshida K."/>
            <person name="Sommer R.J."/>
        </authorList>
    </citation>
    <scope>NUCLEOTIDE SEQUENCE</scope>
    <source>
        <strain evidence="3">RS0144</strain>
    </source>
</reference>
<name>A0AAV5SC52_9BILA</name>
<gene>
    <name evidence="3" type="ORF">PENTCL1PPCAC_1089</name>
</gene>
<dbReference type="PANTHER" id="PTHR45702">
    <property type="entry name" value="ADAM10/ADAM17 METALLOPEPTIDASE FAMILY MEMBER"/>
    <property type="match status" value="1"/>
</dbReference>
<dbReference type="Pfam" id="PF00200">
    <property type="entry name" value="Disintegrin"/>
    <property type="match status" value="1"/>
</dbReference>
<feature type="non-terminal residue" evidence="3">
    <location>
        <position position="1"/>
    </location>
</feature>
<dbReference type="SMART" id="SM00050">
    <property type="entry name" value="DISIN"/>
    <property type="match status" value="1"/>
</dbReference>
<keyword evidence="4" id="KW-1185">Reference proteome</keyword>
<feature type="non-terminal residue" evidence="3">
    <location>
        <position position="101"/>
    </location>
</feature>
<evidence type="ECO:0000313" key="3">
    <source>
        <dbReference type="EMBL" id="GMS78914.1"/>
    </source>
</evidence>
<dbReference type="GO" id="GO:0006509">
    <property type="term" value="P:membrane protein ectodomain proteolysis"/>
    <property type="evidence" value="ECO:0007669"/>
    <property type="project" value="TreeGrafter"/>
</dbReference>
<evidence type="ECO:0000259" key="2">
    <source>
        <dbReference type="PROSITE" id="PS50214"/>
    </source>
</evidence>